<proteinExistence type="predicted"/>
<keyword evidence="3" id="KW-1185">Reference proteome</keyword>
<dbReference type="EMBL" id="GG663749">
    <property type="protein sequence ID" value="EEH52116.1"/>
    <property type="molecule type" value="Genomic_DNA"/>
</dbReference>
<evidence type="ECO:0000313" key="3">
    <source>
        <dbReference type="Proteomes" id="UP000001876"/>
    </source>
</evidence>
<evidence type="ECO:0000256" key="1">
    <source>
        <dbReference type="SAM" id="MobiDB-lite"/>
    </source>
</evidence>
<protein>
    <submittedName>
        <fullName evidence="2">Predicted protein</fullName>
    </submittedName>
</protein>
<dbReference type="RefSeq" id="XP_003063743.1">
    <property type="nucleotide sequence ID" value="XM_003063697.1"/>
</dbReference>
<feature type="compositionally biased region" description="Basic and acidic residues" evidence="1">
    <location>
        <begin position="22"/>
        <end position="41"/>
    </location>
</feature>
<reference evidence="2 3" key="1">
    <citation type="journal article" date="2009" name="Science">
        <title>Green evolution and dynamic adaptations revealed by genomes of the marine picoeukaryotes Micromonas.</title>
        <authorList>
            <person name="Worden A.Z."/>
            <person name="Lee J.H."/>
            <person name="Mock T."/>
            <person name="Rouze P."/>
            <person name="Simmons M.P."/>
            <person name="Aerts A.L."/>
            <person name="Allen A.E."/>
            <person name="Cuvelier M.L."/>
            <person name="Derelle E."/>
            <person name="Everett M.V."/>
            <person name="Foulon E."/>
            <person name="Grimwood J."/>
            <person name="Gundlach H."/>
            <person name="Henrissat B."/>
            <person name="Napoli C."/>
            <person name="McDonald S.M."/>
            <person name="Parker M.S."/>
            <person name="Rombauts S."/>
            <person name="Salamov A."/>
            <person name="Von Dassow P."/>
            <person name="Badger J.H."/>
            <person name="Coutinho P.M."/>
            <person name="Demir E."/>
            <person name="Dubchak I."/>
            <person name="Gentemann C."/>
            <person name="Eikrem W."/>
            <person name="Gready J.E."/>
            <person name="John U."/>
            <person name="Lanier W."/>
            <person name="Lindquist E.A."/>
            <person name="Lucas S."/>
            <person name="Mayer K.F."/>
            <person name="Moreau H."/>
            <person name="Not F."/>
            <person name="Otillar R."/>
            <person name="Panaud O."/>
            <person name="Pangilinan J."/>
            <person name="Paulsen I."/>
            <person name="Piegu B."/>
            <person name="Poliakov A."/>
            <person name="Robbens S."/>
            <person name="Schmutz J."/>
            <person name="Toulza E."/>
            <person name="Wyss T."/>
            <person name="Zelensky A."/>
            <person name="Zhou K."/>
            <person name="Armbrust E.V."/>
            <person name="Bhattacharya D."/>
            <person name="Goodenough U.W."/>
            <person name="Van de Peer Y."/>
            <person name="Grigoriev I.V."/>
        </authorList>
    </citation>
    <scope>NUCLEOTIDE SEQUENCE [LARGE SCALE GENOMIC DNA]</scope>
    <source>
        <strain evidence="2 3">CCMP1545</strain>
    </source>
</reference>
<name>C1N7J3_MICPC</name>
<feature type="region of interest" description="Disordered" evidence="1">
    <location>
        <begin position="1"/>
        <end position="53"/>
    </location>
</feature>
<accession>C1N7J3</accession>
<dbReference type="GeneID" id="9689184"/>
<dbReference type="KEGG" id="mpp:MICPUCDRAFT_53716"/>
<organism evidence="3">
    <name type="scientific">Micromonas pusilla (strain CCMP1545)</name>
    <name type="common">Picoplanktonic green alga</name>
    <dbReference type="NCBI Taxonomy" id="564608"/>
    <lineage>
        <taxon>Eukaryota</taxon>
        <taxon>Viridiplantae</taxon>
        <taxon>Chlorophyta</taxon>
        <taxon>Mamiellophyceae</taxon>
        <taxon>Mamiellales</taxon>
        <taxon>Mamiellaceae</taxon>
        <taxon>Micromonas</taxon>
    </lineage>
</organism>
<dbReference type="Proteomes" id="UP000001876">
    <property type="component" value="Unassembled WGS sequence"/>
</dbReference>
<sequence>MSCAVDYAIGTSRPPRRHPPARGKERRRDEEEVSRPMEARGRRVASRAPCPSE</sequence>
<dbReference type="AlphaFoldDB" id="C1N7J3"/>
<evidence type="ECO:0000313" key="2">
    <source>
        <dbReference type="EMBL" id="EEH52116.1"/>
    </source>
</evidence>
<gene>
    <name evidence="2" type="ORF">MICPUCDRAFT_53716</name>
</gene>